<feature type="domain" description="Enolase C-terminal" evidence="1">
    <location>
        <begin position="8"/>
        <end position="57"/>
    </location>
</feature>
<keyword evidence="3" id="KW-1185">Reference proteome</keyword>
<dbReference type="Pfam" id="PF13378">
    <property type="entry name" value="MR_MLE_C"/>
    <property type="match status" value="1"/>
</dbReference>
<dbReference type="Gene3D" id="3.20.20.120">
    <property type="entry name" value="Enolase-like C-terminal domain"/>
    <property type="match status" value="1"/>
</dbReference>
<gene>
    <name evidence="2" type="ORF">PY649_23400</name>
</gene>
<name>A0ABT7JZV1_9HYPH</name>
<organism evidence="2 3">
    <name type="scientific">Rhizobium mayense</name>
    <dbReference type="NCBI Taxonomy" id="1312184"/>
    <lineage>
        <taxon>Bacteria</taxon>
        <taxon>Pseudomonadati</taxon>
        <taxon>Pseudomonadota</taxon>
        <taxon>Alphaproteobacteria</taxon>
        <taxon>Hyphomicrobiales</taxon>
        <taxon>Rhizobiaceae</taxon>
        <taxon>Rhizobium/Agrobacterium group</taxon>
        <taxon>Rhizobium</taxon>
    </lineage>
</organism>
<comment type="caution">
    <text evidence="2">The sequence shown here is derived from an EMBL/GenBank/DDBJ whole genome shotgun (WGS) entry which is preliminary data.</text>
</comment>
<evidence type="ECO:0000313" key="2">
    <source>
        <dbReference type="EMBL" id="MDL2401860.1"/>
    </source>
</evidence>
<dbReference type="InterPro" id="IPR036849">
    <property type="entry name" value="Enolase-like_C_sf"/>
</dbReference>
<dbReference type="SUPFAM" id="SSF51604">
    <property type="entry name" value="Enolase C-terminal domain-like"/>
    <property type="match status" value="1"/>
</dbReference>
<dbReference type="RefSeq" id="WP_285871138.1">
    <property type="nucleotide sequence ID" value="NZ_JARFYM010000023.1"/>
</dbReference>
<dbReference type="EMBL" id="JARFYM010000023">
    <property type="protein sequence ID" value="MDL2401860.1"/>
    <property type="molecule type" value="Genomic_DNA"/>
</dbReference>
<protein>
    <recommendedName>
        <fullName evidence="1">Enolase C-terminal domain-containing protein</fullName>
    </recommendedName>
</protein>
<accession>A0ABT7JZV1</accession>
<evidence type="ECO:0000259" key="1">
    <source>
        <dbReference type="Pfam" id="PF13378"/>
    </source>
</evidence>
<proteinExistence type="predicted"/>
<dbReference type="Proteomes" id="UP001172645">
    <property type="component" value="Unassembled WGS sequence"/>
</dbReference>
<evidence type="ECO:0000313" key="3">
    <source>
        <dbReference type="Proteomes" id="UP001172645"/>
    </source>
</evidence>
<reference evidence="2" key="1">
    <citation type="submission" date="2023-06" db="EMBL/GenBank/DDBJ databases">
        <title>Phylogenetic Diversity of Rhizobium strains.</title>
        <authorList>
            <person name="Moura F.T."/>
            <person name="Helene L.C.F."/>
            <person name="Hungria M."/>
        </authorList>
    </citation>
    <scope>NUCLEOTIDE SEQUENCE</scope>
    <source>
        <strain evidence="2">CCGE526</strain>
    </source>
</reference>
<sequence length="57" mass="5910">MIITQVKCADPCDAGGTTEPKRMAEYAEIHGLLFAPHGTANGLLGLATPVQVSCTLP</sequence>
<dbReference type="InterPro" id="IPR029065">
    <property type="entry name" value="Enolase_C-like"/>
</dbReference>